<evidence type="ECO:0000313" key="4">
    <source>
        <dbReference type="EMBL" id="ESP87045.1"/>
    </source>
</evidence>
<proteinExistence type="predicted"/>
<reference evidence="4 5" key="1">
    <citation type="journal article" date="2013" name="Genome Announc.">
        <title>Draft Genome Sequence of 'Candidatus Halobonum tyrrellensis' Strain G22, Isolated from the Hypersaline Waters of Lake Tyrrell, Australia.</title>
        <authorList>
            <person name="Ugalde J.A."/>
            <person name="Narasingarao P."/>
            <person name="Kuo S."/>
            <person name="Podell S."/>
            <person name="Allen E.E."/>
        </authorList>
    </citation>
    <scope>NUCLEOTIDE SEQUENCE [LARGE SCALE GENOMIC DNA]</scope>
    <source>
        <strain evidence="4 5">G22</strain>
    </source>
</reference>
<keyword evidence="5" id="KW-1185">Reference proteome</keyword>
<dbReference type="PATRIC" id="fig|1324957.4.peg.3256"/>
<evidence type="ECO:0000256" key="2">
    <source>
        <dbReference type="SAM" id="Phobius"/>
    </source>
</evidence>
<dbReference type="InterPro" id="IPR019886">
    <property type="entry name" value="Na_symporter_ssu"/>
</dbReference>
<dbReference type="NCBIfam" id="TIGR03647">
    <property type="entry name" value="Na_symport_sm"/>
    <property type="match status" value="1"/>
</dbReference>
<accession>V4H8K1</accession>
<sequence length="103" mass="11742">MSKVETGAETATDQATERTTDEAELREYWRRNVRLIGALFAVWFAVSFLAGILLAEPLFDVSFGQVPLSFWFAQQGSIIVFVVLIFVYAWRMNALDREFGVED</sequence>
<name>V4H8K1_9EURY</name>
<dbReference type="AlphaFoldDB" id="V4H8K1"/>
<feature type="domain" description="Sodium symporter small subunit" evidence="3">
    <location>
        <begin position="26"/>
        <end position="102"/>
    </location>
</feature>
<evidence type="ECO:0000259" key="3">
    <source>
        <dbReference type="Pfam" id="PF13937"/>
    </source>
</evidence>
<dbReference type="EMBL" id="ASGZ01000064">
    <property type="protein sequence ID" value="ESP87045.1"/>
    <property type="molecule type" value="Genomic_DNA"/>
</dbReference>
<protein>
    <recommendedName>
        <fullName evidence="3">Sodium symporter small subunit domain-containing protein</fullName>
    </recommendedName>
</protein>
<dbReference type="eggNOG" id="ENOG502N5XV">
    <property type="taxonomic scope" value="Archaea"/>
</dbReference>
<comment type="caution">
    <text evidence="4">The sequence shown here is derived from an EMBL/GenBank/DDBJ whole genome shotgun (WGS) entry which is preliminary data.</text>
</comment>
<feature type="transmembrane region" description="Helical" evidence="2">
    <location>
        <begin position="70"/>
        <end position="90"/>
    </location>
</feature>
<keyword evidence="2" id="KW-0472">Membrane</keyword>
<keyword evidence="2" id="KW-0812">Transmembrane</keyword>
<dbReference type="STRING" id="1324957.K933_16037"/>
<dbReference type="RefSeq" id="WP_023395778.1">
    <property type="nucleotide sequence ID" value="NZ_ASGZ01000064.1"/>
</dbReference>
<keyword evidence="2" id="KW-1133">Transmembrane helix</keyword>
<dbReference type="Pfam" id="PF13937">
    <property type="entry name" value="DUF4212"/>
    <property type="match status" value="1"/>
</dbReference>
<evidence type="ECO:0000313" key="5">
    <source>
        <dbReference type="Proteomes" id="UP000017840"/>
    </source>
</evidence>
<gene>
    <name evidence="4" type="ORF">K933_16037</name>
</gene>
<dbReference type="Proteomes" id="UP000017840">
    <property type="component" value="Unassembled WGS sequence"/>
</dbReference>
<feature type="region of interest" description="Disordered" evidence="1">
    <location>
        <begin position="1"/>
        <end position="22"/>
    </location>
</feature>
<organism evidence="4 5">
    <name type="scientific">Candidatus Halobonum tyrrellensis G22</name>
    <dbReference type="NCBI Taxonomy" id="1324957"/>
    <lineage>
        <taxon>Archaea</taxon>
        <taxon>Methanobacteriati</taxon>
        <taxon>Methanobacteriota</taxon>
        <taxon>Stenosarchaea group</taxon>
        <taxon>Halobacteria</taxon>
        <taxon>Halobacteriales</taxon>
        <taxon>Haloferacaceae</taxon>
        <taxon>Candidatus Halobonum</taxon>
    </lineage>
</organism>
<feature type="transmembrane region" description="Helical" evidence="2">
    <location>
        <begin position="35"/>
        <end position="55"/>
    </location>
</feature>
<dbReference type="OrthoDB" id="212617at2157"/>
<evidence type="ECO:0000256" key="1">
    <source>
        <dbReference type="SAM" id="MobiDB-lite"/>
    </source>
</evidence>